<dbReference type="EMBL" id="VHII01000006">
    <property type="protein sequence ID" value="KAF1388864.1"/>
    <property type="molecule type" value="Genomic_DNA"/>
</dbReference>
<accession>A0A6A5FG18</accession>
<evidence type="ECO:0000313" key="2">
    <source>
        <dbReference type="Proteomes" id="UP000465112"/>
    </source>
</evidence>
<dbReference type="Proteomes" id="UP000465112">
    <property type="component" value="Chromosome 6"/>
</dbReference>
<proteinExistence type="predicted"/>
<name>A0A6A5FG18_PERFL</name>
<protein>
    <submittedName>
        <fullName evidence="1">Uncharacterized protein</fullName>
    </submittedName>
</protein>
<dbReference type="AlphaFoldDB" id="A0A6A5FG18"/>
<organism evidence="1 2">
    <name type="scientific">Perca fluviatilis</name>
    <name type="common">European perch</name>
    <dbReference type="NCBI Taxonomy" id="8168"/>
    <lineage>
        <taxon>Eukaryota</taxon>
        <taxon>Metazoa</taxon>
        <taxon>Chordata</taxon>
        <taxon>Craniata</taxon>
        <taxon>Vertebrata</taxon>
        <taxon>Euteleostomi</taxon>
        <taxon>Actinopterygii</taxon>
        <taxon>Neopterygii</taxon>
        <taxon>Teleostei</taxon>
        <taxon>Neoteleostei</taxon>
        <taxon>Acanthomorphata</taxon>
        <taxon>Eupercaria</taxon>
        <taxon>Perciformes</taxon>
        <taxon>Percoidei</taxon>
        <taxon>Percidae</taxon>
        <taxon>Percinae</taxon>
        <taxon>Perca</taxon>
    </lineage>
</organism>
<sequence>MRMCRQALLAMYATEEVQRDLEAVLKVGRHTRATAFWETIVCSENTPPLDESLQATALEPVDSFLLDPVAPNTRPSTSAPSTSFCVAPVGTSTPCRLTPAKRKRPDSSILLMVENLLDSDAEL</sequence>
<comment type="caution">
    <text evidence="1">The sequence shown here is derived from an EMBL/GenBank/DDBJ whole genome shotgun (WGS) entry which is preliminary data.</text>
</comment>
<keyword evidence="2" id="KW-1185">Reference proteome</keyword>
<evidence type="ECO:0000313" key="1">
    <source>
        <dbReference type="EMBL" id="KAF1388864.1"/>
    </source>
</evidence>
<reference evidence="1 2" key="1">
    <citation type="submission" date="2019-06" db="EMBL/GenBank/DDBJ databases">
        <title>A chromosome-scale genome assembly of the European perch, Perca fluviatilis.</title>
        <authorList>
            <person name="Roques C."/>
            <person name="Zahm M."/>
            <person name="Cabau C."/>
            <person name="Klopp C."/>
            <person name="Bouchez O."/>
            <person name="Donnadieu C."/>
            <person name="Kuhl H."/>
            <person name="Gislard M."/>
            <person name="Guendouz S."/>
            <person name="Journot L."/>
            <person name="Haffray P."/>
            <person name="Bestin A."/>
            <person name="Morvezen R."/>
            <person name="Feron R."/>
            <person name="Wen M."/>
            <person name="Jouanno E."/>
            <person name="Herpin A."/>
            <person name="Schartl M."/>
            <person name="Postlethwait J."/>
            <person name="Schaerlinger B."/>
            <person name="Chardard D."/>
            <person name="Lecocq T."/>
            <person name="Poncet C."/>
            <person name="Jaffrelo L."/>
            <person name="Lampietro C."/>
            <person name="Guiguen Y."/>
        </authorList>
    </citation>
    <scope>NUCLEOTIDE SEQUENCE [LARGE SCALE GENOMIC DNA]</scope>
    <source>
        <tissue evidence="1">Blood</tissue>
    </source>
</reference>
<gene>
    <name evidence="1" type="ORF">PFLUV_G00067250</name>
</gene>